<name>A0A7C4JLI4_STAMA</name>
<dbReference type="Pfam" id="PF01981">
    <property type="entry name" value="PTH2"/>
    <property type="match status" value="1"/>
</dbReference>
<dbReference type="GO" id="GO:0005829">
    <property type="term" value="C:cytosol"/>
    <property type="evidence" value="ECO:0007669"/>
    <property type="project" value="TreeGrafter"/>
</dbReference>
<evidence type="ECO:0000256" key="4">
    <source>
        <dbReference type="ARBA" id="ARBA00038050"/>
    </source>
</evidence>
<proteinExistence type="inferred from homology"/>
<dbReference type="AlphaFoldDB" id="A0A7C4JLI4"/>
<evidence type="ECO:0000256" key="2">
    <source>
        <dbReference type="ARBA" id="ARBA00013260"/>
    </source>
</evidence>
<gene>
    <name evidence="7" type="ORF">ENU09_00775</name>
    <name evidence="8" type="ORF">ENU20_01185</name>
</gene>
<sequence length="118" mass="13041">MEEFKQVIIVRKDLGMSKGKTAVQVAHASVLAAFEAYSKKTEWFKSWFESGQKKIVLKVDSEEELLKYYNEAVKSNLPVAIVRDAGLTELPPGTVTAIAIGPAPGKLIDRFTSELKTL</sequence>
<protein>
    <recommendedName>
        <fullName evidence="6">Peptidyl-tRNA hydrolase</fullName>
        <ecNumber evidence="2">3.1.1.29</ecNumber>
    </recommendedName>
</protein>
<comment type="similarity">
    <text evidence="4">Belongs to the PTH2 family.</text>
</comment>
<dbReference type="FunFam" id="3.40.1490.10:FF:000001">
    <property type="entry name" value="Peptidyl-tRNA hydrolase 2"/>
    <property type="match status" value="1"/>
</dbReference>
<dbReference type="EC" id="3.1.1.29" evidence="2"/>
<dbReference type="SUPFAM" id="SSF102462">
    <property type="entry name" value="Peptidyl-tRNA hydrolase II"/>
    <property type="match status" value="1"/>
</dbReference>
<dbReference type="PANTHER" id="PTHR12649">
    <property type="entry name" value="PEPTIDYL-TRNA HYDROLASE 2"/>
    <property type="match status" value="1"/>
</dbReference>
<evidence type="ECO:0000256" key="3">
    <source>
        <dbReference type="ARBA" id="ARBA00022801"/>
    </source>
</evidence>
<evidence type="ECO:0000313" key="8">
    <source>
        <dbReference type="EMBL" id="HGQ73682.1"/>
    </source>
</evidence>
<dbReference type="NCBIfam" id="TIGR00283">
    <property type="entry name" value="arch_pth2"/>
    <property type="match status" value="1"/>
</dbReference>
<evidence type="ECO:0000313" key="7">
    <source>
        <dbReference type="EMBL" id="HGQ59251.1"/>
    </source>
</evidence>
<dbReference type="CDD" id="cd02430">
    <property type="entry name" value="PTH2"/>
    <property type="match status" value="1"/>
</dbReference>
<dbReference type="EMBL" id="DTBP01000011">
    <property type="protein sequence ID" value="HGQ73682.1"/>
    <property type="molecule type" value="Genomic_DNA"/>
</dbReference>
<organism evidence="8">
    <name type="scientific">Staphylothermus marinus</name>
    <dbReference type="NCBI Taxonomy" id="2280"/>
    <lineage>
        <taxon>Archaea</taxon>
        <taxon>Thermoproteota</taxon>
        <taxon>Thermoprotei</taxon>
        <taxon>Desulfurococcales</taxon>
        <taxon>Desulfurococcaceae</taxon>
        <taxon>Staphylothermus</taxon>
    </lineage>
</organism>
<accession>A0A7C4JLI4</accession>
<comment type="caution">
    <text evidence="8">The sequence shown here is derived from an EMBL/GenBank/DDBJ whole genome shotgun (WGS) entry which is preliminary data.</text>
</comment>
<dbReference type="InterPro" id="IPR023476">
    <property type="entry name" value="Pep_tRNA_hydro_II_dom_sf"/>
</dbReference>
<dbReference type="InterPro" id="IPR002833">
    <property type="entry name" value="PTH2"/>
</dbReference>
<comment type="catalytic activity">
    <reaction evidence="5">
        <text>an N-acyl-L-alpha-aminoacyl-tRNA + H2O = an N-acyl-L-amino acid + a tRNA + H(+)</text>
        <dbReference type="Rhea" id="RHEA:54448"/>
        <dbReference type="Rhea" id="RHEA-COMP:10123"/>
        <dbReference type="Rhea" id="RHEA-COMP:13883"/>
        <dbReference type="ChEBI" id="CHEBI:15377"/>
        <dbReference type="ChEBI" id="CHEBI:15378"/>
        <dbReference type="ChEBI" id="CHEBI:59874"/>
        <dbReference type="ChEBI" id="CHEBI:78442"/>
        <dbReference type="ChEBI" id="CHEBI:138191"/>
        <dbReference type="EC" id="3.1.1.29"/>
    </reaction>
</comment>
<evidence type="ECO:0000256" key="6">
    <source>
        <dbReference type="ARBA" id="ARBA00050038"/>
    </source>
</evidence>
<evidence type="ECO:0000256" key="5">
    <source>
        <dbReference type="ARBA" id="ARBA00048707"/>
    </source>
</evidence>
<dbReference type="NCBIfam" id="NF003314">
    <property type="entry name" value="PRK04322.1"/>
    <property type="match status" value="1"/>
</dbReference>
<dbReference type="GO" id="GO:0004045">
    <property type="term" value="F:peptidyl-tRNA hydrolase activity"/>
    <property type="evidence" value="ECO:0007669"/>
    <property type="project" value="UniProtKB-EC"/>
</dbReference>
<dbReference type="PANTHER" id="PTHR12649:SF11">
    <property type="entry name" value="PEPTIDYL-TRNA HYDROLASE 2, MITOCHONDRIAL"/>
    <property type="match status" value="1"/>
</dbReference>
<dbReference type="EMBL" id="DTBE01000022">
    <property type="protein sequence ID" value="HGQ59251.1"/>
    <property type="molecule type" value="Genomic_DNA"/>
</dbReference>
<keyword evidence="3 8" id="KW-0378">Hydrolase</keyword>
<comment type="function">
    <text evidence="1">The natural substrate for this enzyme may be peptidyl-tRNAs which drop off the ribosome during protein synthesis.</text>
</comment>
<evidence type="ECO:0000256" key="1">
    <source>
        <dbReference type="ARBA" id="ARBA00003043"/>
    </source>
</evidence>
<dbReference type="Gene3D" id="3.40.1490.10">
    <property type="entry name" value="Bit1"/>
    <property type="match status" value="1"/>
</dbReference>
<reference evidence="8" key="1">
    <citation type="journal article" date="2020" name="mSystems">
        <title>Genome- and Community-Level Interaction Insights into Carbon Utilization and Element Cycling Functions of Hydrothermarchaeota in Hydrothermal Sediment.</title>
        <authorList>
            <person name="Zhou Z."/>
            <person name="Liu Y."/>
            <person name="Xu W."/>
            <person name="Pan J."/>
            <person name="Luo Z.H."/>
            <person name="Li M."/>
        </authorList>
    </citation>
    <scope>NUCLEOTIDE SEQUENCE [LARGE SCALE GENOMIC DNA]</scope>
    <source>
        <strain evidence="7">SpSt-638</strain>
        <strain evidence="8">SpSt-648</strain>
    </source>
</reference>